<proteinExistence type="inferred from homology"/>
<reference evidence="3 4" key="1">
    <citation type="submission" date="2023-06" db="EMBL/GenBank/DDBJ databases">
        <title>Pelomonas sp. PFR6 16S ribosomal RNA gene Genome sequencing and assembly.</title>
        <authorList>
            <person name="Woo H."/>
        </authorList>
    </citation>
    <scope>NUCLEOTIDE SEQUENCE [LARGE SCALE GENOMIC DNA]</scope>
    <source>
        <strain evidence="3 4">PFR6</strain>
    </source>
</reference>
<accession>A0ABT8DVC1</accession>
<dbReference type="PROSITE" id="PS51318">
    <property type="entry name" value="TAT"/>
    <property type="match status" value="1"/>
</dbReference>
<gene>
    <name evidence="3" type="ORF">QWJ38_08570</name>
</gene>
<dbReference type="InterPro" id="IPR006311">
    <property type="entry name" value="TAT_signal"/>
</dbReference>
<dbReference type="CDD" id="cd13585">
    <property type="entry name" value="PBP2_TMBP_like"/>
    <property type="match status" value="1"/>
</dbReference>
<dbReference type="InterPro" id="IPR050490">
    <property type="entry name" value="Bact_solute-bd_prot1"/>
</dbReference>
<dbReference type="InterPro" id="IPR006059">
    <property type="entry name" value="SBP"/>
</dbReference>
<dbReference type="PANTHER" id="PTHR43649:SF12">
    <property type="entry name" value="DIACETYLCHITOBIOSE BINDING PROTEIN DASA"/>
    <property type="match status" value="1"/>
</dbReference>
<organism evidence="3 4">
    <name type="scientific">Roseateles violae</name>
    <dbReference type="NCBI Taxonomy" id="3058042"/>
    <lineage>
        <taxon>Bacteria</taxon>
        <taxon>Pseudomonadati</taxon>
        <taxon>Pseudomonadota</taxon>
        <taxon>Betaproteobacteria</taxon>
        <taxon>Burkholderiales</taxon>
        <taxon>Sphaerotilaceae</taxon>
        <taxon>Roseateles</taxon>
    </lineage>
</organism>
<dbReference type="SUPFAM" id="SSF53850">
    <property type="entry name" value="Periplasmic binding protein-like II"/>
    <property type="match status" value="1"/>
</dbReference>
<evidence type="ECO:0000256" key="2">
    <source>
        <dbReference type="ARBA" id="ARBA00008520"/>
    </source>
</evidence>
<evidence type="ECO:0000313" key="4">
    <source>
        <dbReference type="Proteomes" id="UP001228044"/>
    </source>
</evidence>
<dbReference type="RefSeq" id="WP_290358631.1">
    <property type="nucleotide sequence ID" value="NZ_JAUHHC010000002.1"/>
</dbReference>
<comment type="caution">
    <text evidence="3">The sequence shown here is derived from an EMBL/GenBank/DDBJ whole genome shotgun (WGS) entry which is preliminary data.</text>
</comment>
<comment type="subcellular location">
    <subcellularLocation>
        <location evidence="1">Periplasm</location>
    </subcellularLocation>
</comment>
<keyword evidence="4" id="KW-1185">Reference proteome</keyword>
<dbReference type="Proteomes" id="UP001228044">
    <property type="component" value="Unassembled WGS sequence"/>
</dbReference>
<evidence type="ECO:0000313" key="3">
    <source>
        <dbReference type="EMBL" id="MDN3920327.1"/>
    </source>
</evidence>
<comment type="similarity">
    <text evidence="2">Belongs to the bacterial solute-binding protein 1 family.</text>
</comment>
<protein>
    <submittedName>
        <fullName evidence="3">Sugar ABC transporter substrate-binding protein</fullName>
    </submittedName>
</protein>
<dbReference type="PANTHER" id="PTHR43649">
    <property type="entry name" value="ARABINOSE-BINDING PROTEIN-RELATED"/>
    <property type="match status" value="1"/>
</dbReference>
<dbReference type="Pfam" id="PF01547">
    <property type="entry name" value="SBP_bac_1"/>
    <property type="match status" value="1"/>
</dbReference>
<sequence>MPSPDSARRRLLQALSASLLPAAKPLWAARAEQRLEFWTMQLSPHLDAYVNELIAGFQARHPGVTVKWVDLPWAETERKLLSAIAAGGSPDVVNLNPQFSAKLAEFGALADPEQYLGADERADYLPAAWNANRLDGRCFALPWYLSTNLTLVNQRLLGGADIPASHQQLLAAAPVIKRGSGAFAYFPALDGSSPLETLVAMGAELLSPGGCGAGFINVEGQRVFDFYRRLYAEGLTPRNVVSEGHRKAVEMFLSGQVAVVSSGMQFLSYIRNANRDVYREIEAAPQLHAPGRKPGIAAMNLVVPEASPNKELAFRFARFVTAPLQQLEFARRVPILPSTRASYADPLFAAPDSSDLLGRARALSARHVLDGEVQVPPLRNYNKLRSNYARNLQAVMLGRRPRDEALADIGRQWGQLLGCKR</sequence>
<evidence type="ECO:0000256" key="1">
    <source>
        <dbReference type="ARBA" id="ARBA00004418"/>
    </source>
</evidence>
<dbReference type="Gene3D" id="3.40.190.10">
    <property type="entry name" value="Periplasmic binding protein-like II"/>
    <property type="match status" value="2"/>
</dbReference>
<name>A0ABT8DVC1_9BURK</name>
<dbReference type="EMBL" id="JAUHHC010000002">
    <property type="protein sequence ID" value="MDN3920327.1"/>
    <property type="molecule type" value="Genomic_DNA"/>
</dbReference>